<feature type="region of interest" description="Disordered" evidence="1">
    <location>
        <begin position="96"/>
        <end position="200"/>
    </location>
</feature>
<reference evidence="2 3" key="1">
    <citation type="journal article" date="2024" name="Commun. Biol.">
        <title>Comparative genomic analysis of thermophilic fungi reveals convergent evolutionary adaptations and gene losses.</title>
        <authorList>
            <person name="Steindorff A.S."/>
            <person name="Aguilar-Pontes M.V."/>
            <person name="Robinson A.J."/>
            <person name="Andreopoulos B."/>
            <person name="LaButti K."/>
            <person name="Kuo A."/>
            <person name="Mondo S."/>
            <person name="Riley R."/>
            <person name="Otillar R."/>
            <person name="Haridas S."/>
            <person name="Lipzen A."/>
            <person name="Grimwood J."/>
            <person name="Schmutz J."/>
            <person name="Clum A."/>
            <person name="Reid I.D."/>
            <person name="Moisan M.C."/>
            <person name="Butler G."/>
            <person name="Nguyen T.T.M."/>
            <person name="Dewar K."/>
            <person name="Conant G."/>
            <person name="Drula E."/>
            <person name="Henrissat B."/>
            <person name="Hansel C."/>
            <person name="Singer S."/>
            <person name="Hutchinson M.I."/>
            <person name="de Vries R.P."/>
            <person name="Natvig D.O."/>
            <person name="Powell A.J."/>
            <person name="Tsang A."/>
            <person name="Grigoriev I.V."/>
        </authorList>
    </citation>
    <scope>NUCLEOTIDE SEQUENCE [LARGE SCALE GENOMIC DNA]</scope>
    <source>
        <strain evidence="2 3">CBS 620.91</strain>
    </source>
</reference>
<name>A0ABR3V3A9_HUMIN</name>
<sequence length="200" mass="20317">MSGPSPDSGPGGFGTGAADQRGYHQYNNTYYYAFHPPQTASGDRANTHANGATITTTTRNVAYTPPDVIPARRPVQVQGLDGGRPAAPAVITTTAAPAPSDPSTVSPILPDPPQQQHGYLHPTHSSMSSGSGGGGGGWGGQQPQRMGTVSSAGVFTVSPASSIHDGIDSDNNADEEAYGCSGNSTSISSTNSTGKRPGRH</sequence>
<organism evidence="2 3">
    <name type="scientific">Humicola insolens</name>
    <name type="common">Soft-rot fungus</name>
    <dbReference type="NCBI Taxonomy" id="85995"/>
    <lineage>
        <taxon>Eukaryota</taxon>
        <taxon>Fungi</taxon>
        <taxon>Dikarya</taxon>
        <taxon>Ascomycota</taxon>
        <taxon>Pezizomycotina</taxon>
        <taxon>Sordariomycetes</taxon>
        <taxon>Sordariomycetidae</taxon>
        <taxon>Sordariales</taxon>
        <taxon>Chaetomiaceae</taxon>
        <taxon>Mycothermus</taxon>
    </lineage>
</organism>
<dbReference type="EMBL" id="JAZGSY010000436">
    <property type="protein sequence ID" value="KAL1836279.1"/>
    <property type="molecule type" value="Genomic_DNA"/>
</dbReference>
<keyword evidence="3" id="KW-1185">Reference proteome</keyword>
<dbReference type="Proteomes" id="UP001583172">
    <property type="component" value="Unassembled WGS sequence"/>
</dbReference>
<feature type="compositionally biased region" description="Low complexity" evidence="1">
    <location>
        <begin position="181"/>
        <end position="194"/>
    </location>
</feature>
<comment type="caution">
    <text evidence="2">The sequence shown here is derived from an EMBL/GenBank/DDBJ whole genome shotgun (WGS) entry which is preliminary data.</text>
</comment>
<evidence type="ECO:0000313" key="3">
    <source>
        <dbReference type="Proteomes" id="UP001583172"/>
    </source>
</evidence>
<feature type="compositionally biased region" description="Polar residues" evidence="1">
    <location>
        <begin position="141"/>
        <end position="161"/>
    </location>
</feature>
<feature type="region of interest" description="Disordered" evidence="1">
    <location>
        <begin position="1"/>
        <end position="20"/>
    </location>
</feature>
<accession>A0ABR3V3A9</accession>
<evidence type="ECO:0000256" key="1">
    <source>
        <dbReference type="SAM" id="MobiDB-lite"/>
    </source>
</evidence>
<feature type="compositionally biased region" description="Gly residues" evidence="1">
    <location>
        <begin position="130"/>
        <end position="140"/>
    </location>
</feature>
<evidence type="ECO:0000313" key="2">
    <source>
        <dbReference type="EMBL" id="KAL1836279.1"/>
    </source>
</evidence>
<protein>
    <submittedName>
        <fullName evidence="2">Uncharacterized protein</fullName>
    </submittedName>
</protein>
<proteinExistence type="predicted"/>
<gene>
    <name evidence="2" type="ORF">VTJ49DRAFT_5340</name>
</gene>